<reference evidence="3" key="2">
    <citation type="submission" date="2012-11" db="EMBL/GenBank/DDBJ databases">
        <authorList>
            <person name="Kuo A."/>
            <person name="Curtis B.A."/>
            <person name="Tanifuji G."/>
            <person name="Burki F."/>
            <person name="Gruber A."/>
            <person name="Irimia M."/>
            <person name="Maruyama S."/>
            <person name="Arias M.C."/>
            <person name="Ball S.G."/>
            <person name="Gile G.H."/>
            <person name="Hirakawa Y."/>
            <person name="Hopkins J.F."/>
            <person name="Rensing S.A."/>
            <person name="Schmutz J."/>
            <person name="Symeonidi A."/>
            <person name="Elias M."/>
            <person name="Eveleigh R.J."/>
            <person name="Herman E.K."/>
            <person name="Klute M.J."/>
            <person name="Nakayama T."/>
            <person name="Obornik M."/>
            <person name="Reyes-Prieto A."/>
            <person name="Armbrust E.V."/>
            <person name="Aves S.J."/>
            <person name="Beiko R.G."/>
            <person name="Coutinho P."/>
            <person name="Dacks J.B."/>
            <person name="Durnford D.G."/>
            <person name="Fast N.M."/>
            <person name="Green B.R."/>
            <person name="Grisdale C."/>
            <person name="Hempe F."/>
            <person name="Henrissat B."/>
            <person name="Hoppner M.P."/>
            <person name="Ishida K.-I."/>
            <person name="Kim E."/>
            <person name="Koreny L."/>
            <person name="Kroth P.G."/>
            <person name="Liu Y."/>
            <person name="Malik S.-B."/>
            <person name="Maier U.G."/>
            <person name="McRose D."/>
            <person name="Mock T."/>
            <person name="Neilson J.A."/>
            <person name="Onodera N.T."/>
            <person name="Poole A.M."/>
            <person name="Pritham E.J."/>
            <person name="Richards T.A."/>
            <person name="Rocap G."/>
            <person name="Roy S.W."/>
            <person name="Sarai C."/>
            <person name="Schaack S."/>
            <person name="Shirato S."/>
            <person name="Slamovits C.H."/>
            <person name="Spencer D.F."/>
            <person name="Suzuki S."/>
            <person name="Worden A.Z."/>
            <person name="Zauner S."/>
            <person name="Barry K."/>
            <person name="Bell C."/>
            <person name="Bharti A.K."/>
            <person name="Crow J.A."/>
            <person name="Grimwood J."/>
            <person name="Kramer R."/>
            <person name="Lindquist E."/>
            <person name="Lucas S."/>
            <person name="Salamov A."/>
            <person name="McFadden G.I."/>
            <person name="Lane C.E."/>
            <person name="Keeling P.J."/>
            <person name="Gray M.W."/>
            <person name="Grigoriev I.V."/>
            <person name="Archibald J.M."/>
        </authorList>
    </citation>
    <scope>NUCLEOTIDE SEQUENCE</scope>
    <source>
        <strain evidence="3">CCMP2712</strain>
    </source>
</reference>
<accession>L1JP97</accession>
<dbReference type="AlphaFoldDB" id="L1JP97"/>
<evidence type="ECO:0000313" key="1">
    <source>
        <dbReference type="EMBL" id="EKX50109.1"/>
    </source>
</evidence>
<dbReference type="KEGG" id="gtt:GUITHDRAFT_103922"/>
<dbReference type="EMBL" id="JH992979">
    <property type="protein sequence ID" value="EKX50109.1"/>
    <property type="molecule type" value="Genomic_DNA"/>
</dbReference>
<dbReference type="Proteomes" id="UP000011087">
    <property type="component" value="Unassembled WGS sequence"/>
</dbReference>
<keyword evidence="3" id="KW-1185">Reference proteome</keyword>
<sequence>MSPSDPRQKSMRGDEDELNLLRSLLKNVPLSTDPSALSSVVGRYASFLSFTTDDRSAMADDFFKVATSLDNPCPRSVHTFHWHLCSRKHEYRSITQYEKVRARAPVHVEEMGQLVAEARSAKPQHSEEQRIEAMACLANFLDEICHAADLAEDLYDEVVQSKHFSPFIRGKYAAFLARNRPDQHEASLYHFRTSLETEPGNVECMLDFATFLSRSDVQTAERLFKDAMNKELRLYAAAPA</sequence>
<gene>
    <name evidence="1" type="ORF">GUITHDRAFT_103922</name>
</gene>
<protein>
    <submittedName>
        <fullName evidence="1 2">Uncharacterized protein</fullName>
    </submittedName>
</protein>
<dbReference type="HOGENOM" id="CLU_1158243_0_0_1"/>
<evidence type="ECO:0000313" key="3">
    <source>
        <dbReference type="Proteomes" id="UP000011087"/>
    </source>
</evidence>
<reference evidence="1 3" key="1">
    <citation type="journal article" date="2012" name="Nature">
        <title>Algal genomes reveal evolutionary mosaicism and the fate of nucleomorphs.</title>
        <authorList>
            <consortium name="DOE Joint Genome Institute"/>
            <person name="Curtis B.A."/>
            <person name="Tanifuji G."/>
            <person name="Burki F."/>
            <person name="Gruber A."/>
            <person name="Irimia M."/>
            <person name="Maruyama S."/>
            <person name="Arias M.C."/>
            <person name="Ball S.G."/>
            <person name="Gile G.H."/>
            <person name="Hirakawa Y."/>
            <person name="Hopkins J.F."/>
            <person name="Kuo A."/>
            <person name="Rensing S.A."/>
            <person name="Schmutz J."/>
            <person name="Symeonidi A."/>
            <person name="Elias M."/>
            <person name="Eveleigh R.J."/>
            <person name="Herman E.K."/>
            <person name="Klute M.J."/>
            <person name="Nakayama T."/>
            <person name="Obornik M."/>
            <person name="Reyes-Prieto A."/>
            <person name="Armbrust E.V."/>
            <person name="Aves S.J."/>
            <person name="Beiko R.G."/>
            <person name="Coutinho P."/>
            <person name="Dacks J.B."/>
            <person name="Durnford D.G."/>
            <person name="Fast N.M."/>
            <person name="Green B.R."/>
            <person name="Grisdale C.J."/>
            <person name="Hempel F."/>
            <person name="Henrissat B."/>
            <person name="Hoppner M.P."/>
            <person name="Ishida K."/>
            <person name="Kim E."/>
            <person name="Koreny L."/>
            <person name="Kroth P.G."/>
            <person name="Liu Y."/>
            <person name="Malik S.B."/>
            <person name="Maier U.G."/>
            <person name="McRose D."/>
            <person name="Mock T."/>
            <person name="Neilson J.A."/>
            <person name="Onodera N.T."/>
            <person name="Poole A.M."/>
            <person name="Pritham E.J."/>
            <person name="Richards T.A."/>
            <person name="Rocap G."/>
            <person name="Roy S.W."/>
            <person name="Sarai C."/>
            <person name="Schaack S."/>
            <person name="Shirato S."/>
            <person name="Slamovits C.H."/>
            <person name="Spencer D.F."/>
            <person name="Suzuki S."/>
            <person name="Worden A.Z."/>
            <person name="Zauner S."/>
            <person name="Barry K."/>
            <person name="Bell C."/>
            <person name="Bharti A.K."/>
            <person name="Crow J.A."/>
            <person name="Grimwood J."/>
            <person name="Kramer R."/>
            <person name="Lindquist E."/>
            <person name="Lucas S."/>
            <person name="Salamov A."/>
            <person name="McFadden G.I."/>
            <person name="Lane C.E."/>
            <person name="Keeling P.J."/>
            <person name="Gray M.W."/>
            <person name="Grigoriev I.V."/>
            <person name="Archibald J.M."/>
        </authorList>
    </citation>
    <scope>NUCLEOTIDE SEQUENCE</scope>
    <source>
        <strain evidence="1 3">CCMP2712</strain>
    </source>
</reference>
<dbReference type="RefSeq" id="XP_005837089.1">
    <property type="nucleotide sequence ID" value="XM_005837032.1"/>
</dbReference>
<reference evidence="2" key="3">
    <citation type="submission" date="2016-03" db="UniProtKB">
        <authorList>
            <consortium name="EnsemblProtists"/>
        </authorList>
    </citation>
    <scope>IDENTIFICATION</scope>
</reference>
<name>L1JP97_GUITC</name>
<evidence type="ECO:0000313" key="2">
    <source>
        <dbReference type="EnsemblProtists" id="EKX50109"/>
    </source>
</evidence>
<dbReference type="EnsemblProtists" id="EKX50109">
    <property type="protein sequence ID" value="EKX50109"/>
    <property type="gene ID" value="GUITHDRAFT_103922"/>
</dbReference>
<proteinExistence type="predicted"/>
<dbReference type="PaxDb" id="55529-EKX50109"/>
<organism evidence="1">
    <name type="scientific">Guillardia theta (strain CCMP2712)</name>
    <name type="common">Cryptophyte</name>
    <dbReference type="NCBI Taxonomy" id="905079"/>
    <lineage>
        <taxon>Eukaryota</taxon>
        <taxon>Cryptophyceae</taxon>
        <taxon>Pyrenomonadales</taxon>
        <taxon>Geminigeraceae</taxon>
        <taxon>Guillardia</taxon>
    </lineage>
</organism>
<dbReference type="GeneID" id="17306964"/>